<dbReference type="Proteomes" id="UP000264006">
    <property type="component" value="Chromosome"/>
</dbReference>
<feature type="region of interest" description="Disordered" evidence="1">
    <location>
        <begin position="472"/>
        <end position="502"/>
    </location>
</feature>
<keyword evidence="2" id="KW-0732">Signal</keyword>
<feature type="chain" id="PRO_5016782720" description="Peptidase M14 domain-containing protein" evidence="2">
    <location>
        <begin position="30"/>
        <end position="788"/>
    </location>
</feature>
<reference evidence="4 5" key="1">
    <citation type="submission" date="2018-09" db="EMBL/GenBank/DDBJ databases">
        <title>Complete genome sequence of Euzebya sp. DY32-46 isolated from seawater of Pacific Ocean.</title>
        <authorList>
            <person name="Xu L."/>
            <person name="Wu Y.-H."/>
            <person name="Xu X.-W."/>
        </authorList>
    </citation>
    <scope>NUCLEOTIDE SEQUENCE [LARGE SCALE GENOMIC DNA]</scope>
    <source>
        <strain evidence="4 5">DY32-46</strain>
    </source>
</reference>
<dbReference type="RefSeq" id="WP_114591934.1">
    <property type="nucleotide sequence ID" value="NZ_CP031165.1"/>
</dbReference>
<evidence type="ECO:0000256" key="2">
    <source>
        <dbReference type="SAM" id="SignalP"/>
    </source>
</evidence>
<evidence type="ECO:0000256" key="1">
    <source>
        <dbReference type="SAM" id="MobiDB-lite"/>
    </source>
</evidence>
<dbReference type="GO" id="GO:0008270">
    <property type="term" value="F:zinc ion binding"/>
    <property type="evidence" value="ECO:0007669"/>
    <property type="project" value="InterPro"/>
</dbReference>
<organism evidence="4 5">
    <name type="scientific">Euzebya pacifica</name>
    <dbReference type="NCBI Taxonomy" id="1608957"/>
    <lineage>
        <taxon>Bacteria</taxon>
        <taxon>Bacillati</taxon>
        <taxon>Actinomycetota</taxon>
        <taxon>Nitriliruptoria</taxon>
        <taxon>Euzebyales</taxon>
    </lineage>
</organism>
<dbReference type="Pfam" id="PF00246">
    <property type="entry name" value="Peptidase_M14"/>
    <property type="match status" value="1"/>
</dbReference>
<evidence type="ECO:0000313" key="5">
    <source>
        <dbReference type="Proteomes" id="UP000264006"/>
    </source>
</evidence>
<dbReference type="KEGG" id="euz:DVS28_a2766"/>
<dbReference type="SUPFAM" id="SSF52317">
    <property type="entry name" value="Class I glutamine amidotransferase-like"/>
    <property type="match status" value="1"/>
</dbReference>
<dbReference type="InterPro" id="IPR000834">
    <property type="entry name" value="Peptidase_M14"/>
</dbReference>
<dbReference type="AlphaFoldDB" id="A0A346XYZ8"/>
<evidence type="ECO:0000259" key="3">
    <source>
        <dbReference type="Pfam" id="PF00246"/>
    </source>
</evidence>
<gene>
    <name evidence="4" type="ORF">DVS28_a2766</name>
</gene>
<dbReference type="Gene3D" id="3.40.630.10">
    <property type="entry name" value="Zn peptidases"/>
    <property type="match status" value="1"/>
</dbReference>
<dbReference type="SUPFAM" id="SSF53187">
    <property type="entry name" value="Zn-dependent exopeptidases"/>
    <property type="match status" value="1"/>
</dbReference>
<dbReference type="GO" id="GO:0004181">
    <property type="term" value="F:metallocarboxypeptidase activity"/>
    <property type="evidence" value="ECO:0007669"/>
    <property type="project" value="InterPro"/>
</dbReference>
<dbReference type="EMBL" id="CP031165">
    <property type="protein sequence ID" value="AXV07445.1"/>
    <property type="molecule type" value="Genomic_DNA"/>
</dbReference>
<keyword evidence="5" id="KW-1185">Reference proteome</keyword>
<protein>
    <recommendedName>
        <fullName evidence="3">Peptidase M14 domain-containing protein</fullName>
    </recommendedName>
</protein>
<sequence>MRTVLLRRTGGLLTAAVLVLGLLAPAAQATPVCTDGYAGGLPLVACGGRVFPEAEHSVANIQLTPDATGFSEFVHGMEYLQQTHPRWISVFNLRDHYGDDTAVSAGPDGVRSYEDGDSGDGRDIWVVKITDHDVPDEGKLGLAFSLSVHGDEIGGREGGARVAEDLVMMAENGGEIADGVPGYESTTGQEPVFASHEVADVLAQEVIYLMHFNTDGWVAGDNTALTDPDRGFLDGTLYTRGNAMGTDLNRQMPTVGRINPSRNPLQESEMAWGVRFLEEAAAISPGGRLAYGADIHGETQSRAWSDIMYPAGQFDTIKHRQLMAIAERTKSVIDATLFEGVPNFLEDQFFGGDAGEGLEDSLPTSAADNVVPIKPARWGTVWDTLGYTDTGFIGDYLAAELAVTGMDYEIALNHADARALGRAWSVVLQENYINATRAIVTTAMAYALQQDTEFADVTIETGGGRVGYVLDPNRVTDTDADGPGRLPGPSADGVGQDGQPVAQAPYSASQVDWFTDSSGYIENGAHELQSADIAADPAYLDQFDTIVMADLDLDRGVAPEDGLGRPFDADDYWANLRGWVERGGNLVLTDRALHGLTEMDVLDDGAVVDISTYMPYANFVDGAHPLAEGLRGNARQLAEFSLIGFGIGNNASPMSIVTTSAWEAAGGHVVATTGNNTGSSDDGTRTSIGELPLGDGVVRILGGGLHRPSEDQDHRFGLKDYALTYSGLYVLENALAWDAPGLGTGPATDDAAGGAGPVPGDSTGGGSLLLVVAPLGLLAAVSRRFGRS</sequence>
<name>A0A346XYZ8_9ACTN</name>
<evidence type="ECO:0000313" key="4">
    <source>
        <dbReference type="EMBL" id="AXV07445.1"/>
    </source>
</evidence>
<feature type="domain" description="Peptidase M14" evidence="3">
    <location>
        <begin position="105"/>
        <end position="264"/>
    </location>
</feature>
<accession>A0A346XYZ8</accession>
<dbReference type="GO" id="GO:0006508">
    <property type="term" value="P:proteolysis"/>
    <property type="evidence" value="ECO:0007669"/>
    <property type="project" value="InterPro"/>
</dbReference>
<dbReference type="InterPro" id="IPR029062">
    <property type="entry name" value="Class_I_gatase-like"/>
</dbReference>
<dbReference type="OrthoDB" id="9758209at2"/>
<feature type="signal peptide" evidence="2">
    <location>
        <begin position="1"/>
        <end position="29"/>
    </location>
</feature>
<proteinExistence type="predicted"/>